<dbReference type="OrthoDB" id="286775at2"/>
<keyword evidence="3" id="KW-1185">Reference proteome</keyword>
<name>A0A517XKU8_9BACT</name>
<reference evidence="2 3" key="1">
    <citation type="submission" date="2019-02" db="EMBL/GenBank/DDBJ databases">
        <title>Deep-cultivation of Planctomycetes and their phenomic and genomic characterization uncovers novel biology.</title>
        <authorList>
            <person name="Wiegand S."/>
            <person name="Jogler M."/>
            <person name="Boedeker C."/>
            <person name="Pinto D."/>
            <person name="Vollmers J."/>
            <person name="Rivas-Marin E."/>
            <person name="Kohn T."/>
            <person name="Peeters S.H."/>
            <person name="Heuer A."/>
            <person name="Rast P."/>
            <person name="Oberbeckmann S."/>
            <person name="Bunk B."/>
            <person name="Jeske O."/>
            <person name="Meyerdierks A."/>
            <person name="Storesund J.E."/>
            <person name="Kallscheuer N."/>
            <person name="Luecker S."/>
            <person name="Lage O.M."/>
            <person name="Pohl T."/>
            <person name="Merkel B.J."/>
            <person name="Hornburger P."/>
            <person name="Mueller R.-W."/>
            <person name="Bruemmer F."/>
            <person name="Labrenz M."/>
            <person name="Spormann A.M."/>
            <person name="Op den Camp H."/>
            <person name="Overmann J."/>
            <person name="Amann R."/>
            <person name="Jetten M.S.M."/>
            <person name="Mascher T."/>
            <person name="Medema M.H."/>
            <person name="Devos D.P."/>
            <person name="Kaster A.-K."/>
            <person name="Ovreas L."/>
            <person name="Rohde M."/>
            <person name="Galperin M.Y."/>
            <person name="Jogler C."/>
        </authorList>
    </citation>
    <scope>NUCLEOTIDE SEQUENCE [LARGE SCALE GENOMIC DNA]</scope>
    <source>
        <strain evidence="2 3">ETA_A1</strain>
    </source>
</reference>
<evidence type="ECO:0000256" key="1">
    <source>
        <dbReference type="SAM" id="SignalP"/>
    </source>
</evidence>
<dbReference type="RefSeq" id="WP_145233214.1">
    <property type="nucleotide sequence ID" value="NZ_CP036273.1"/>
</dbReference>
<dbReference type="AlphaFoldDB" id="A0A517XKU8"/>
<organism evidence="2 3">
    <name type="scientific">Urbifossiella limnaea</name>
    <dbReference type="NCBI Taxonomy" id="2528023"/>
    <lineage>
        <taxon>Bacteria</taxon>
        <taxon>Pseudomonadati</taxon>
        <taxon>Planctomycetota</taxon>
        <taxon>Planctomycetia</taxon>
        <taxon>Gemmatales</taxon>
        <taxon>Gemmataceae</taxon>
        <taxon>Urbifossiella</taxon>
    </lineage>
</organism>
<proteinExistence type="predicted"/>
<accession>A0A517XKU8</accession>
<evidence type="ECO:0000313" key="2">
    <source>
        <dbReference type="EMBL" id="QDU18142.1"/>
    </source>
</evidence>
<gene>
    <name evidence="2" type="ORF">ETAA1_00250</name>
</gene>
<evidence type="ECO:0000313" key="3">
    <source>
        <dbReference type="Proteomes" id="UP000319576"/>
    </source>
</evidence>
<feature type="signal peptide" evidence="1">
    <location>
        <begin position="1"/>
        <end position="26"/>
    </location>
</feature>
<dbReference type="EMBL" id="CP036273">
    <property type="protein sequence ID" value="QDU18142.1"/>
    <property type="molecule type" value="Genomic_DNA"/>
</dbReference>
<protein>
    <submittedName>
        <fullName evidence="2">Uncharacterized protein</fullName>
    </submittedName>
</protein>
<feature type="chain" id="PRO_5022198242" evidence="1">
    <location>
        <begin position="27"/>
        <end position="175"/>
    </location>
</feature>
<dbReference type="Proteomes" id="UP000319576">
    <property type="component" value="Chromosome"/>
</dbReference>
<sequence length="175" mass="18550" precursor="true">MTPKKVRFLGPLVCLTLAALAGQARAADPPVGTAQVLPVLTVSMAVSSTGRDSKWAVYAPPPGWYVRSHYVCVSKRSGYVTYTVSTVPTGWQWMSDEQAAAMGRASGSLGVVVPSVLQAGGQAAGARDAAALDRHTNRSSHHVLLVEVTARGAWYILRGSSIEMTVYADMVYLGQ</sequence>
<keyword evidence="1" id="KW-0732">Signal</keyword>
<dbReference type="KEGG" id="uli:ETAA1_00250"/>